<protein>
    <recommendedName>
        <fullName evidence="4">glucan endo-1,3-beta-D-glucosidase</fullName>
        <ecNumber evidence="4">3.2.1.39</ecNumber>
    </recommendedName>
    <alternativeName>
        <fullName evidence="14">(1-&gt;3)-beta-glucan endohydrolase</fullName>
    </alternativeName>
    <alternativeName>
        <fullName evidence="15">Beta-1,3-endoglucanase</fullName>
    </alternativeName>
</protein>
<dbReference type="SUPFAM" id="SSF51445">
    <property type="entry name" value="(Trans)glycosidases"/>
    <property type="match status" value="1"/>
</dbReference>
<evidence type="ECO:0000256" key="4">
    <source>
        <dbReference type="ARBA" id="ARBA00012780"/>
    </source>
</evidence>
<reference evidence="19 20" key="1">
    <citation type="journal article" date="2020" name="bioRxiv">
        <title>Sequence and annotation of 42 cannabis genomes reveals extensive copy number variation in cannabinoid synthesis and pathogen resistance genes.</title>
        <authorList>
            <person name="Mckernan K.J."/>
            <person name="Helbert Y."/>
            <person name="Kane L.T."/>
            <person name="Ebling H."/>
            <person name="Zhang L."/>
            <person name="Liu B."/>
            <person name="Eaton Z."/>
            <person name="Mclaughlin S."/>
            <person name="Kingan S."/>
            <person name="Baybayan P."/>
            <person name="Concepcion G."/>
            <person name="Jordan M."/>
            <person name="Riva A."/>
            <person name="Barbazuk W."/>
            <person name="Harkins T."/>
        </authorList>
    </citation>
    <scope>NUCLEOTIDE SEQUENCE [LARGE SCALE GENOMIC DNA]</scope>
    <source>
        <strain evidence="20">cv. Jamaican Lion 4</strain>
        <tissue evidence="19">Leaf</tissue>
    </source>
</reference>
<evidence type="ECO:0000256" key="1">
    <source>
        <dbReference type="ARBA" id="ARBA00000382"/>
    </source>
</evidence>
<keyword evidence="11" id="KW-0325">Glycoprotein</keyword>
<dbReference type="InterPro" id="IPR012946">
    <property type="entry name" value="X8"/>
</dbReference>
<dbReference type="PANTHER" id="PTHR31044:SF140">
    <property type="entry name" value="EXPRESSED PROTEIN"/>
    <property type="match status" value="1"/>
</dbReference>
<evidence type="ECO:0000256" key="3">
    <source>
        <dbReference type="ARBA" id="ARBA00008773"/>
    </source>
</evidence>
<dbReference type="GO" id="GO:0042973">
    <property type="term" value="F:glucan endo-1,3-beta-D-glucosidase activity"/>
    <property type="evidence" value="ECO:0007669"/>
    <property type="project" value="UniProtKB-EC"/>
</dbReference>
<dbReference type="GO" id="GO:0009506">
    <property type="term" value="C:plasmodesma"/>
    <property type="evidence" value="ECO:0007669"/>
    <property type="project" value="UniProtKB-ARBA"/>
</dbReference>
<keyword evidence="7" id="KW-0732">Signal</keyword>
<keyword evidence="10" id="KW-1015">Disulfide bond</keyword>
<evidence type="ECO:0000313" key="20">
    <source>
        <dbReference type="Proteomes" id="UP000525078"/>
    </source>
</evidence>
<evidence type="ECO:0000256" key="11">
    <source>
        <dbReference type="ARBA" id="ARBA00023180"/>
    </source>
</evidence>
<evidence type="ECO:0000256" key="17">
    <source>
        <dbReference type="SAM" id="MobiDB-lite"/>
    </source>
</evidence>
<evidence type="ECO:0000256" key="8">
    <source>
        <dbReference type="ARBA" id="ARBA00022801"/>
    </source>
</evidence>
<proteinExistence type="inferred from homology"/>
<dbReference type="AlphaFoldDB" id="A0A7J6FZG5"/>
<organism evidence="19 20">
    <name type="scientific">Cannabis sativa</name>
    <name type="common">Hemp</name>
    <name type="synonym">Marijuana</name>
    <dbReference type="NCBI Taxonomy" id="3483"/>
    <lineage>
        <taxon>Eukaryota</taxon>
        <taxon>Viridiplantae</taxon>
        <taxon>Streptophyta</taxon>
        <taxon>Embryophyta</taxon>
        <taxon>Tracheophyta</taxon>
        <taxon>Spermatophyta</taxon>
        <taxon>Magnoliopsida</taxon>
        <taxon>eudicotyledons</taxon>
        <taxon>Gunneridae</taxon>
        <taxon>Pentapetalae</taxon>
        <taxon>rosids</taxon>
        <taxon>fabids</taxon>
        <taxon>Rosales</taxon>
        <taxon>Cannabaceae</taxon>
        <taxon>Cannabis</taxon>
    </lineage>
</organism>
<dbReference type="Gene3D" id="3.20.20.80">
    <property type="entry name" value="Glycosidases"/>
    <property type="match status" value="1"/>
</dbReference>
<dbReference type="EC" id="3.2.1.39" evidence="4"/>
<comment type="subcellular location">
    <subcellularLocation>
        <location evidence="2">Cell membrane</location>
        <topology evidence="2">Lipid-anchor</topology>
        <topology evidence="2">GPI-anchor</topology>
    </subcellularLocation>
</comment>
<evidence type="ECO:0000259" key="18">
    <source>
        <dbReference type="SMART" id="SM00768"/>
    </source>
</evidence>
<comment type="caution">
    <text evidence="19">The sequence shown here is derived from an EMBL/GenBank/DDBJ whole genome shotgun (WGS) entry which is preliminary data.</text>
</comment>
<evidence type="ECO:0000256" key="15">
    <source>
        <dbReference type="ARBA" id="ARBA00033417"/>
    </source>
</evidence>
<evidence type="ECO:0000256" key="13">
    <source>
        <dbReference type="ARBA" id="ARBA00023295"/>
    </source>
</evidence>
<dbReference type="Pfam" id="PF00332">
    <property type="entry name" value="Glyco_hydro_17"/>
    <property type="match status" value="1"/>
</dbReference>
<comment type="catalytic activity">
    <reaction evidence="1">
        <text>Hydrolysis of (1-&gt;3)-beta-D-glucosidic linkages in (1-&gt;3)-beta-D-glucans.</text>
        <dbReference type="EC" id="3.2.1.39"/>
    </reaction>
</comment>
<feature type="region of interest" description="Disordered" evidence="17">
    <location>
        <begin position="276"/>
        <end position="295"/>
    </location>
</feature>
<evidence type="ECO:0000256" key="6">
    <source>
        <dbReference type="ARBA" id="ARBA00022622"/>
    </source>
</evidence>
<evidence type="ECO:0000256" key="5">
    <source>
        <dbReference type="ARBA" id="ARBA00022475"/>
    </source>
</evidence>
<name>A0A7J6FZG5_CANSA</name>
<dbReference type="GO" id="GO:0005886">
    <property type="term" value="C:plasma membrane"/>
    <property type="evidence" value="ECO:0007669"/>
    <property type="project" value="UniProtKB-SubCell"/>
</dbReference>
<evidence type="ECO:0000256" key="9">
    <source>
        <dbReference type="ARBA" id="ARBA00023136"/>
    </source>
</evidence>
<dbReference type="InterPro" id="IPR044788">
    <property type="entry name" value="X8_dom_prot"/>
</dbReference>
<feature type="non-terminal residue" evidence="19">
    <location>
        <position position="468"/>
    </location>
</feature>
<dbReference type="InterPro" id="IPR000490">
    <property type="entry name" value="Glyco_hydro_17"/>
</dbReference>
<dbReference type="EMBL" id="JAATIP010000092">
    <property type="protein sequence ID" value="KAF4375129.1"/>
    <property type="molecule type" value="Genomic_DNA"/>
</dbReference>
<keyword evidence="8" id="KW-0378">Hydrolase</keyword>
<comment type="similarity">
    <text evidence="3 16">Belongs to the glycosyl hydrolase 17 family.</text>
</comment>
<evidence type="ECO:0000256" key="14">
    <source>
        <dbReference type="ARBA" id="ARBA00033335"/>
    </source>
</evidence>
<dbReference type="InterPro" id="IPR017853">
    <property type="entry name" value="GH"/>
</dbReference>
<dbReference type="SMART" id="SM00768">
    <property type="entry name" value="X8"/>
    <property type="match status" value="1"/>
</dbReference>
<dbReference type="Pfam" id="PF07983">
    <property type="entry name" value="X8"/>
    <property type="match status" value="1"/>
</dbReference>
<keyword evidence="12" id="KW-0449">Lipoprotein</keyword>
<dbReference type="FunFam" id="1.20.58.1040:FF:000001">
    <property type="entry name" value="Glucan endo-1,3-beta-glucosidase 4"/>
    <property type="match status" value="1"/>
</dbReference>
<sequence>ITKKEDFSLRFTSGKKKENVVEYQQQLALLCPLNSFLFFFASVSHSVLGAGQESVQLLNLYISTPEAPKTVSSHPSLPIAASVSSGDLHGVSSSVLMAESWLRDHVLAYYPANRFTTIVVGSTIMCQKGQEHKLSLLLPSLKNIHHSLTRWGLEKDIKVSAVFSSACLDPESTYFNGEFAQRFTKPLLEFLQNTNSTYSLHPSFPKFAPLPAETANLVSSHSKCMKKLGLFELNKVNVIVNNNPTKPMSRKLSSLNPDALDPLPVRPNPLPKVAFSVPSNAAKPPQSSEPQIASPPQMMSPPLTQIVSPPHYPFSYAPESSPVFEPAASPPAFESASPPFGFTLPPCDPSPYHPGAPSPHIGMVHKLWCVAKPNVPADTLQAAMDYACGEGGADCNEIMPQGNCYNPDTVMAHASYAFNSYWQKHKRTGGTCSFGGTAMLINNDPSKLFLIMLSSFGFSFLHCRFVLT</sequence>
<evidence type="ECO:0000256" key="7">
    <source>
        <dbReference type="ARBA" id="ARBA00022729"/>
    </source>
</evidence>
<evidence type="ECO:0000256" key="16">
    <source>
        <dbReference type="RuleBase" id="RU004335"/>
    </source>
</evidence>
<feature type="domain" description="X8" evidence="18">
    <location>
        <begin position="367"/>
        <end position="465"/>
    </location>
</feature>
<evidence type="ECO:0000256" key="12">
    <source>
        <dbReference type="ARBA" id="ARBA00023288"/>
    </source>
</evidence>
<dbReference type="PANTHER" id="PTHR31044">
    <property type="entry name" value="BETA-1,3 GLUCANASE"/>
    <property type="match status" value="1"/>
</dbReference>
<dbReference type="GO" id="GO:0005975">
    <property type="term" value="P:carbohydrate metabolic process"/>
    <property type="evidence" value="ECO:0007669"/>
    <property type="project" value="InterPro"/>
</dbReference>
<gene>
    <name evidence="19" type="ORF">F8388_017275</name>
</gene>
<keyword evidence="5" id="KW-1003">Cell membrane</keyword>
<accession>A0A7J6FZG5</accession>
<evidence type="ECO:0000256" key="10">
    <source>
        <dbReference type="ARBA" id="ARBA00023157"/>
    </source>
</evidence>
<keyword evidence="13" id="KW-0326">Glycosidase</keyword>
<evidence type="ECO:0000313" key="19">
    <source>
        <dbReference type="EMBL" id="KAF4375129.1"/>
    </source>
</evidence>
<evidence type="ECO:0000256" key="2">
    <source>
        <dbReference type="ARBA" id="ARBA00004609"/>
    </source>
</evidence>
<keyword evidence="9" id="KW-0472">Membrane</keyword>
<dbReference type="GO" id="GO:0098552">
    <property type="term" value="C:side of membrane"/>
    <property type="evidence" value="ECO:0007669"/>
    <property type="project" value="UniProtKB-KW"/>
</dbReference>
<keyword evidence="6" id="KW-0336">GPI-anchor</keyword>
<dbReference type="Proteomes" id="UP000525078">
    <property type="component" value="Unassembled WGS sequence"/>
</dbReference>
<dbReference type="Gene3D" id="1.20.58.1040">
    <property type="match status" value="1"/>
</dbReference>